<accession>A0ABV7LRC9</accession>
<comment type="caution">
    <text evidence="2">The sequence shown here is derived from an EMBL/GenBank/DDBJ whole genome shotgun (WGS) entry which is preliminary data.</text>
</comment>
<evidence type="ECO:0000313" key="2">
    <source>
        <dbReference type="EMBL" id="MFC3285018.1"/>
    </source>
</evidence>
<organism evidence="2 3">
    <name type="scientific">Litchfieldella rifensis</name>
    <dbReference type="NCBI Taxonomy" id="762643"/>
    <lineage>
        <taxon>Bacteria</taxon>
        <taxon>Pseudomonadati</taxon>
        <taxon>Pseudomonadota</taxon>
        <taxon>Gammaproteobacteria</taxon>
        <taxon>Oceanospirillales</taxon>
        <taxon>Halomonadaceae</taxon>
        <taxon>Litchfieldella</taxon>
    </lineage>
</organism>
<feature type="signal peptide" evidence="1">
    <location>
        <begin position="1"/>
        <end position="28"/>
    </location>
</feature>
<feature type="chain" id="PRO_5045337241" description="Secreted protein" evidence="1">
    <location>
        <begin position="29"/>
        <end position="49"/>
    </location>
</feature>
<sequence>MSRFPLTRTPAQASMLALCMFCNSTIEAATPLAAFTTCKRKRSAWFMSA</sequence>
<gene>
    <name evidence="2" type="ORF">ACFOEV_15560</name>
</gene>
<keyword evidence="3" id="KW-1185">Reference proteome</keyword>
<protein>
    <recommendedName>
        <fullName evidence="4">Secreted protein</fullName>
    </recommendedName>
</protein>
<reference evidence="3" key="1">
    <citation type="journal article" date="2019" name="Int. J. Syst. Evol. Microbiol.">
        <title>The Global Catalogue of Microorganisms (GCM) 10K type strain sequencing project: providing services to taxonomists for standard genome sequencing and annotation.</title>
        <authorList>
            <consortium name="The Broad Institute Genomics Platform"/>
            <consortium name="The Broad Institute Genome Sequencing Center for Infectious Disease"/>
            <person name="Wu L."/>
            <person name="Ma J."/>
        </authorList>
    </citation>
    <scope>NUCLEOTIDE SEQUENCE [LARGE SCALE GENOMIC DNA]</scope>
    <source>
        <strain evidence="3">CECT 7698</strain>
    </source>
</reference>
<evidence type="ECO:0000256" key="1">
    <source>
        <dbReference type="SAM" id="SignalP"/>
    </source>
</evidence>
<keyword evidence="1" id="KW-0732">Signal</keyword>
<dbReference type="RefSeq" id="WP_386775550.1">
    <property type="nucleotide sequence ID" value="NZ_JBHRUG010000029.1"/>
</dbReference>
<proteinExistence type="predicted"/>
<evidence type="ECO:0008006" key="4">
    <source>
        <dbReference type="Google" id="ProtNLM"/>
    </source>
</evidence>
<dbReference type="EMBL" id="JBHRUG010000029">
    <property type="protein sequence ID" value="MFC3285018.1"/>
    <property type="molecule type" value="Genomic_DNA"/>
</dbReference>
<dbReference type="Proteomes" id="UP001595579">
    <property type="component" value="Unassembled WGS sequence"/>
</dbReference>
<evidence type="ECO:0000313" key="3">
    <source>
        <dbReference type="Proteomes" id="UP001595579"/>
    </source>
</evidence>
<name>A0ABV7LRC9_9GAMM</name>